<dbReference type="Gene3D" id="1.20.1540.10">
    <property type="entry name" value="Rhomboid-like"/>
    <property type="match status" value="1"/>
</dbReference>
<dbReference type="GO" id="GO:0016020">
    <property type="term" value="C:membrane"/>
    <property type="evidence" value="ECO:0007669"/>
    <property type="project" value="UniProtKB-SubCell"/>
</dbReference>
<name>A0AAE6MHZ0_9SPHI</name>
<feature type="transmembrane region" description="Helical" evidence="5">
    <location>
        <begin position="148"/>
        <end position="164"/>
    </location>
</feature>
<dbReference type="InterPro" id="IPR022764">
    <property type="entry name" value="Peptidase_S54_rhomboid_dom"/>
</dbReference>
<feature type="transmembrane region" description="Helical" evidence="5">
    <location>
        <begin position="115"/>
        <end position="142"/>
    </location>
</feature>
<dbReference type="RefSeq" id="WP_112652442.1">
    <property type="nucleotide sequence ID" value="NZ_CP043451.1"/>
</dbReference>
<dbReference type="GO" id="GO:0004252">
    <property type="term" value="F:serine-type endopeptidase activity"/>
    <property type="evidence" value="ECO:0007669"/>
    <property type="project" value="InterPro"/>
</dbReference>
<dbReference type="SUPFAM" id="SSF144091">
    <property type="entry name" value="Rhomboid-like"/>
    <property type="match status" value="1"/>
</dbReference>
<evidence type="ECO:0000313" key="8">
    <source>
        <dbReference type="EMBL" id="QTE47502.1"/>
    </source>
</evidence>
<dbReference type="GO" id="GO:0006508">
    <property type="term" value="P:proteolysis"/>
    <property type="evidence" value="ECO:0007669"/>
    <property type="project" value="UniProtKB-KW"/>
</dbReference>
<dbReference type="EMBL" id="CP071880">
    <property type="protein sequence ID" value="QTE47502.1"/>
    <property type="molecule type" value="Genomic_DNA"/>
</dbReference>
<feature type="domain" description="Peptidase S54 rhomboid" evidence="6">
    <location>
        <begin position="39"/>
        <end position="190"/>
    </location>
</feature>
<feature type="transmembrane region" description="Helical" evidence="5">
    <location>
        <begin position="176"/>
        <end position="195"/>
    </location>
</feature>
<evidence type="ECO:0000313" key="10">
    <source>
        <dbReference type="Proteomes" id="UP000663940"/>
    </source>
</evidence>
<sequence length="196" mass="21977">MPITISIMILIMVTSVIGFINPIIKINLMLHPFSIYHHKQFYRLFTADLVHNDPVHLIINEAVIFFACGSLETYLHQHSASGSFLYLFIYLVSMLGGSVAIAIRHYKDFDYSSSGASGSAIGVMFGYMILQPHVIAFYLPVIGGIENIYGPFCFIIGFIIYQLRTKNPMMNNELHFYSAVSGAGITMLLFHGQLLN</sequence>
<keyword evidence="7" id="KW-0645">Protease</keyword>
<keyword evidence="7" id="KW-0378">Hydrolase</keyword>
<reference evidence="7 9" key="1">
    <citation type="submission" date="2019-08" db="EMBL/GenBank/DDBJ databases">
        <title>Comparative genome analysis confer to the adaptation heavy metal polluted environment.</title>
        <authorList>
            <person name="Li Y."/>
        </authorList>
    </citation>
    <scope>NUCLEOTIDE SEQUENCE [LARGE SCALE GENOMIC DNA]</scope>
    <source>
        <strain evidence="7 9">P2</strain>
    </source>
</reference>
<reference evidence="8 10" key="2">
    <citation type="submission" date="2021-03" db="EMBL/GenBank/DDBJ databases">
        <title>Mucilaginibacter strains isolated from gold and copper mining confer multi heavy-metal resistance.</title>
        <authorList>
            <person name="Li Y."/>
        </authorList>
    </citation>
    <scope>NUCLEOTIDE SEQUENCE [LARGE SCALE GENOMIC DNA]</scope>
    <source>
        <strain evidence="8 10">P2-4</strain>
    </source>
</reference>
<evidence type="ECO:0000256" key="1">
    <source>
        <dbReference type="ARBA" id="ARBA00004141"/>
    </source>
</evidence>
<comment type="subcellular location">
    <subcellularLocation>
        <location evidence="1">Membrane</location>
        <topology evidence="1">Multi-pass membrane protein</topology>
    </subcellularLocation>
</comment>
<dbReference type="Pfam" id="PF01694">
    <property type="entry name" value="Rhomboid"/>
    <property type="match status" value="1"/>
</dbReference>
<evidence type="ECO:0000313" key="9">
    <source>
        <dbReference type="Proteomes" id="UP000250557"/>
    </source>
</evidence>
<evidence type="ECO:0000259" key="6">
    <source>
        <dbReference type="Pfam" id="PF01694"/>
    </source>
</evidence>
<organism evidence="7 9">
    <name type="scientific">Mucilaginibacter rubeus</name>
    <dbReference type="NCBI Taxonomy" id="2027860"/>
    <lineage>
        <taxon>Bacteria</taxon>
        <taxon>Pseudomonadati</taxon>
        <taxon>Bacteroidota</taxon>
        <taxon>Sphingobacteriia</taxon>
        <taxon>Sphingobacteriales</taxon>
        <taxon>Sphingobacteriaceae</taxon>
        <taxon>Mucilaginibacter</taxon>
    </lineage>
</organism>
<feature type="transmembrane region" description="Helical" evidence="5">
    <location>
        <begin position="7"/>
        <end position="24"/>
    </location>
</feature>
<evidence type="ECO:0000256" key="5">
    <source>
        <dbReference type="SAM" id="Phobius"/>
    </source>
</evidence>
<proteinExistence type="predicted"/>
<keyword evidence="3 5" id="KW-1133">Transmembrane helix</keyword>
<evidence type="ECO:0000256" key="4">
    <source>
        <dbReference type="ARBA" id="ARBA00023136"/>
    </source>
</evidence>
<feature type="transmembrane region" description="Helical" evidence="5">
    <location>
        <begin position="84"/>
        <end position="103"/>
    </location>
</feature>
<dbReference type="AlphaFoldDB" id="A0AAE6MHZ0"/>
<dbReference type="Proteomes" id="UP000250557">
    <property type="component" value="Chromosome"/>
</dbReference>
<keyword evidence="2 5" id="KW-0812">Transmembrane</keyword>
<evidence type="ECO:0000256" key="2">
    <source>
        <dbReference type="ARBA" id="ARBA00022692"/>
    </source>
</evidence>
<dbReference type="InterPro" id="IPR035952">
    <property type="entry name" value="Rhomboid-like_sf"/>
</dbReference>
<dbReference type="EMBL" id="CP043451">
    <property type="protein sequence ID" value="QEM03724.1"/>
    <property type="molecule type" value="Genomic_DNA"/>
</dbReference>
<keyword evidence="10" id="KW-1185">Reference proteome</keyword>
<evidence type="ECO:0000256" key="3">
    <source>
        <dbReference type="ARBA" id="ARBA00022989"/>
    </source>
</evidence>
<evidence type="ECO:0000313" key="7">
    <source>
        <dbReference type="EMBL" id="QEM03724.1"/>
    </source>
</evidence>
<protein>
    <submittedName>
        <fullName evidence="7">Rhomboid family intramembrane serine protease</fullName>
    </submittedName>
</protein>
<keyword evidence="4 5" id="KW-0472">Membrane</keyword>
<dbReference type="Proteomes" id="UP000663940">
    <property type="component" value="Chromosome"/>
</dbReference>
<gene>
    <name evidence="7" type="ORF">DIU31_009440</name>
    <name evidence="8" type="ORF">J3L21_18200</name>
</gene>
<accession>A0AAE6MHZ0</accession>